<evidence type="ECO:0000259" key="1">
    <source>
        <dbReference type="Pfam" id="PF00535"/>
    </source>
</evidence>
<accession>A0ABT8VWF3</accession>
<keyword evidence="3" id="KW-1185">Reference proteome</keyword>
<keyword evidence="2" id="KW-0808">Transferase</keyword>
<evidence type="ECO:0000313" key="3">
    <source>
        <dbReference type="Proteomes" id="UP001168640"/>
    </source>
</evidence>
<evidence type="ECO:0000313" key="2">
    <source>
        <dbReference type="EMBL" id="MDO3720316.1"/>
    </source>
</evidence>
<dbReference type="PANTHER" id="PTHR43685">
    <property type="entry name" value="GLYCOSYLTRANSFERASE"/>
    <property type="match status" value="1"/>
</dbReference>
<dbReference type="PANTHER" id="PTHR43685:SF11">
    <property type="entry name" value="GLYCOSYLTRANSFERASE TAGX-RELATED"/>
    <property type="match status" value="1"/>
</dbReference>
<sequence>MDKKPFYCQPVSIVMPLYNKESTVVDSIVSIQAQTLKEWELVVVDDGSTDRGVERIASLNDPRIRIHKQKNAGVSAARNKGVELASHELLVFMDADDLWLPDFLNAIVSLCNDFPNSHWYATRYEICHPRNGRFIARINGLTEGFVRGVIHDYFSVACRSDPPVWTSAMGVKRHVLRRVGGFPEGISSGEDLLTWAKLATVSPLAYDARSLAIFEVSGIDRTPDADSKVFYELLKLARLNPSYKSIKAYLGFWARIESIKAMGVDANAFARRTAWRAFRYGPLQWRNAYTLVLAHLPATIRHRMDTFLRQFAR</sequence>
<dbReference type="Gene3D" id="3.90.550.10">
    <property type="entry name" value="Spore Coat Polysaccharide Biosynthesis Protein SpsA, Chain A"/>
    <property type="match status" value="1"/>
</dbReference>
<dbReference type="RefSeq" id="WP_302908555.1">
    <property type="nucleotide sequence ID" value="NZ_JAUMIS010000001.1"/>
</dbReference>
<keyword evidence="2" id="KW-0328">Glycosyltransferase</keyword>
<gene>
    <name evidence="2" type="ORF">QVZ43_01210</name>
</gene>
<dbReference type="EMBL" id="JAUMIS010000001">
    <property type="protein sequence ID" value="MDO3720316.1"/>
    <property type="molecule type" value="Genomic_DNA"/>
</dbReference>
<protein>
    <submittedName>
        <fullName evidence="2">Glycosyltransferase family 2 protein</fullName>
        <ecNumber evidence="2">2.4.-.-</ecNumber>
    </submittedName>
</protein>
<dbReference type="InterPro" id="IPR050834">
    <property type="entry name" value="Glycosyltransf_2"/>
</dbReference>
<name>A0ABT8VWF3_9GAMM</name>
<dbReference type="InterPro" id="IPR029044">
    <property type="entry name" value="Nucleotide-diphossugar_trans"/>
</dbReference>
<dbReference type="Pfam" id="PF00535">
    <property type="entry name" value="Glycos_transf_2"/>
    <property type="match status" value="1"/>
</dbReference>
<dbReference type="Proteomes" id="UP001168640">
    <property type="component" value="Unassembled WGS sequence"/>
</dbReference>
<proteinExistence type="predicted"/>
<dbReference type="SUPFAM" id="SSF53448">
    <property type="entry name" value="Nucleotide-diphospho-sugar transferases"/>
    <property type="match status" value="1"/>
</dbReference>
<organism evidence="2 3">
    <name type="scientific">Marinobacter suaedae</name>
    <dbReference type="NCBI Taxonomy" id="3057675"/>
    <lineage>
        <taxon>Bacteria</taxon>
        <taxon>Pseudomonadati</taxon>
        <taxon>Pseudomonadota</taxon>
        <taxon>Gammaproteobacteria</taxon>
        <taxon>Pseudomonadales</taxon>
        <taxon>Marinobacteraceae</taxon>
        <taxon>Marinobacter</taxon>
    </lineage>
</organism>
<dbReference type="InterPro" id="IPR001173">
    <property type="entry name" value="Glyco_trans_2-like"/>
</dbReference>
<feature type="domain" description="Glycosyltransferase 2-like" evidence="1">
    <location>
        <begin position="12"/>
        <end position="131"/>
    </location>
</feature>
<dbReference type="CDD" id="cd00761">
    <property type="entry name" value="Glyco_tranf_GTA_type"/>
    <property type="match status" value="1"/>
</dbReference>
<comment type="caution">
    <text evidence="2">The sequence shown here is derived from an EMBL/GenBank/DDBJ whole genome shotgun (WGS) entry which is preliminary data.</text>
</comment>
<dbReference type="EC" id="2.4.-.-" evidence="2"/>
<reference evidence="2" key="1">
    <citation type="submission" date="2023-07" db="EMBL/GenBank/DDBJ databases">
        <title>Marinobacter sp. chi1 genome sequencing and assembly.</title>
        <authorList>
            <person name="Park S."/>
        </authorList>
    </citation>
    <scope>NUCLEOTIDE SEQUENCE</scope>
    <source>
        <strain evidence="2">Chi1</strain>
    </source>
</reference>
<dbReference type="GO" id="GO:0016757">
    <property type="term" value="F:glycosyltransferase activity"/>
    <property type="evidence" value="ECO:0007669"/>
    <property type="project" value="UniProtKB-KW"/>
</dbReference>